<keyword evidence="2" id="KW-0233">DNA recombination</keyword>
<dbReference type="InterPro" id="IPR011010">
    <property type="entry name" value="DNA_brk_join_enz"/>
</dbReference>
<evidence type="ECO:0000256" key="1">
    <source>
        <dbReference type="ARBA" id="ARBA00023125"/>
    </source>
</evidence>
<feature type="region of interest" description="Disordered" evidence="4">
    <location>
        <begin position="86"/>
        <end position="107"/>
    </location>
</feature>
<feature type="domain" description="Tyr recombinase" evidence="5">
    <location>
        <begin position="98"/>
        <end position="261"/>
    </location>
</feature>
<dbReference type="PANTHER" id="PTHR30349:SF64">
    <property type="entry name" value="PROPHAGE INTEGRASE INTD-RELATED"/>
    <property type="match status" value="1"/>
</dbReference>
<dbReference type="InterPro" id="IPR050090">
    <property type="entry name" value="Tyrosine_recombinase_XerCD"/>
</dbReference>
<dbReference type="GO" id="GO:0015074">
    <property type="term" value="P:DNA integration"/>
    <property type="evidence" value="ECO:0007669"/>
    <property type="project" value="InterPro"/>
</dbReference>
<dbReference type="PROSITE" id="PS51900">
    <property type="entry name" value="CB"/>
    <property type="match status" value="1"/>
</dbReference>
<evidence type="ECO:0000256" key="3">
    <source>
        <dbReference type="PROSITE-ProRule" id="PRU01248"/>
    </source>
</evidence>
<keyword evidence="8" id="KW-1185">Reference proteome</keyword>
<protein>
    <submittedName>
        <fullName evidence="7">Tyrosine-type recombinase/integrase</fullName>
    </submittedName>
</protein>
<accession>A0A9X1S3X3</accession>
<evidence type="ECO:0000313" key="7">
    <source>
        <dbReference type="EMBL" id="MCC2032443.1"/>
    </source>
</evidence>
<dbReference type="AlphaFoldDB" id="A0A9X1S3X3"/>
<sequence length="265" mass="29613">MEPLSAYLGWLRGLRRAEGTIYQHSYHLRRFARDTQHEPWPVTLEQLVAYLATRDDLGASARRTLRQVLRGFYAWGQVVGRWDENPARHMPSITPKRGVPRPAPEHSVKLGLRSPAERTRLMVLLAVRAGLRCVEICQVRTDDLVEDLVGYSLIVRGKGERMRMVPVPLEVVHAIQAQPGGYLFPGQIHGHLSAGRVSELISDALPPGVTAHQLRHRYGTRAYQLGGRDIAAVQQLLGHAYMTTTQIYVQVEDEAVRRAALAAAG</sequence>
<gene>
    <name evidence="7" type="ORF">KEC57_09675</name>
</gene>
<evidence type="ECO:0000256" key="4">
    <source>
        <dbReference type="SAM" id="MobiDB-lite"/>
    </source>
</evidence>
<dbReference type="EMBL" id="JAGTTN010000002">
    <property type="protein sequence ID" value="MCC2032443.1"/>
    <property type="molecule type" value="Genomic_DNA"/>
</dbReference>
<organism evidence="7 8">
    <name type="scientific">Microbacterium allomyrinae</name>
    <dbReference type="NCBI Taxonomy" id="2830666"/>
    <lineage>
        <taxon>Bacteria</taxon>
        <taxon>Bacillati</taxon>
        <taxon>Actinomycetota</taxon>
        <taxon>Actinomycetes</taxon>
        <taxon>Micrococcales</taxon>
        <taxon>Microbacteriaceae</taxon>
        <taxon>Microbacterium</taxon>
    </lineage>
</organism>
<comment type="caution">
    <text evidence="7">The sequence shown here is derived from an EMBL/GenBank/DDBJ whole genome shotgun (WGS) entry which is preliminary data.</text>
</comment>
<name>A0A9X1S3X3_9MICO</name>
<dbReference type="InterPro" id="IPR002104">
    <property type="entry name" value="Integrase_catalytic"/>
</dbReference>
<dbReference type="GO" id="GO:0003677">
    <property type="term" value="F:DNA binding"/>
    <property type="evidence" value="ECO:0007669"/>
    <property type="project" value="UniProtKB-UniRule"/>
</dbReference>
<dbReference type="InterPro" id="IPR044068">
    <property type="entry name" value="CB"/>
</dbReference>
<evidence type="ECO:0000313" key="8">
    <source>
        <dbReference type="Proteomes" id="UP001139354"/>
    </source>
</evidence>
<dbReference type="PANTHER" id="PTHR30349">
    <property type="entry name" value="PHAGE INTEGRASE-RELATED"/>
    <property type="match status" value="1"/>
</dbReference>
<dbReference type="InterPro" id="IPR013762">
    <property type="entry name" value="Integrase-like_cat_sf"/>
</dbReference>
<evidence type="ECO:0000259" key="5">
    <source>
        <dbReference type="PROSITE" id="PS51898"/>
    </source>
</evidence>
<keyword evidence="1 3" id="KW-0238">DNA-binding</keyword>
<dbReference type="SUPFAM" id="SSF56349">
    <property type="entry name" value="DNA breaking-rejoining enzymes"/>
    <property type="match status" value="1"/>
</dbReference>
<evidence type="ECO:0000259" key="6">
    <source>
        <dbReference type="PROSITE" id="PS51900"/>
    </source>
</evidence>
<dbReference type="PROSITE" id="PS51898">
    <property type="entry name" value="TYR_RECOMBINASE"/>
    <property type="match status" value="1"/>
</dbReference>
<dbReference type="GO" id="GO:0006310">
    <property type="term" value="P:DNA recombination"/>
    <property type="evidence" value="ECO:0007669"/>
    <property type="project" value="UniProtKB-KW"/>
</dbReference>
<dbReference type="Pfam" id="PF00589">
    <property type="entry name" value="Phage_integrase"/>
    <property type="match status" value="1"/>
</dbReference>
<dbReference type="Gene3D" id="1.10.443.10">
    <property type="entry name" value="Intergrase catalytic core"/>
    <property type="match status" value="1"/>
</dbReference>
<evidence type="ECO:0000256" key="2">
    <source>
        <dbReference type="ARBA" id="ARBA00023172"/>
    </source>
</evidence>
<feature type="domain" description="Core-binding (CB)" evidence="6">
    <location>
        <begin position="1"/>
        <end position="77"/>
    </location>
</feature>
<dbReference type="Proteomes" id="UP001139354">
    <property type="component" value="Unassembled WGS sequence"/>
</dbReference>
<reference evidence="7" key="1">
    <citation type="submission" date="2021-04" db="EMBL/GenBank/DDBJ databases">
        <title>Microbacterium tenobrionis sp. nov. and Microbacterium allomyrinae sp. nov., isolated from larvae of Tenobrio molitor and Allomyrina dichotoma, respectively.</title>
        <authorList>
            <person name="Lee S.D."/>
        </authorList>
    </citation>
    <scope>NUCLEOTIDE SEQUENCE</scope>
    <source>
        <strain evidence="7">BWT-G7</strain>
    </source>
</reference>
<dbReference type="RefSeq" id="WP_229384379.1">
    <property type="nucleotide sequence ID" value="NZ_JAGTTN010000002.1"/>
</dbReference>
<proteinExistence type="predicted"/>